<feature type="transmembrane region" description="Helical" evidence="3">
    <location>
        <begin position="73"/>
        <end position="93"/>
    </location>
</feature>
<feature type="region of interest" description="Disordered" evidence="2">
    <location>
        <begin position="1"/>
        <end position="21"/>
    </location>
</feature>
<dbReference type="AlphaFoldDB" id="A0A553P0N6"/>
<feature type="compositionally biased region" description="Acidic residues" evidence="2">
    <location>
        <begin position="213"/>
        <end position="233"/>
    </location>
</feature>
<sequence>MEQTTNSGSGLSGETSPMRNRKQTCEETSFLFRRPHCRVFSNYCSAQHGLLESGEEWFAAEKMKSSLKQWRRLGLGLMVAWVLLFLALLSYFLDSRVDDPHAGAVLSYTDTRRLTSLQGNPRTIMGTHLGLPPSFTPSASSNPQLEQSQEENPSTDPQPSPLSQEAYPYPDPQSLAAWSAFGTQDVSSRSASMSRNRGRHEYNPDSLQQDDGNNNDDEEEEVAGGEEEEEGADEDRKRTTKQAVKHMNSDQEEYFIPRSKSVVHGLWKGSVSVGMLTPRLQRAMKDYLNNNKHGVSYRGRRSAKKSHSQVLCELKQSLTIQTLNGIETPFSNLGWKKIVPPLALNQLYARGFQTCAVVSSAGAMLHSALGQEIALSLQRLLRAEKLVFLEKPQKKSPPSPRLGPTLFHCVSYGFRFHGDASFSEWDLIVLTNCRESPLCWPLLSYTACFYQMLCQNTSSSPV</sequence>
<dbReference type="OrthoDB" id="10264956at2759"/>
<feature type="compositionally biased region" description="Polar residues" evidence="2">
    <location>
        <begin position="136"/>
        <end position="163"/>
    </location>
</feature>
<dbReference type="PANTHER" id="PTHR46059">
    <property type="entry name" value="BETA-GALACTOSIDE ALPHA-2,6-SIALYLTRANSFERASE"/>
    <property type="match status" value="1"/>
</dbReference>
<evidence type="ECO:0000256" key="2">
    <source>
        <dbReference type="SAM" id="MobiDB-lite"/>
    </source>
</evidence>
<proteinExistence type="predicted"/>
<feature type="compositionally biased region" description="Polar residues" evidence="2">
    <location>
        <begin position="181"/>
        <end position="195"/>
    </location>
</feature>
<evidence type="ECO:0000256" key="1">
    <source>
        <dbReference type="ARBA" id="ARBA00023157"/>
    </source>
</evidence>
<dbReference type="GO" id="GO:0097503">
    <property type="term" value="P:sialylation"/>
    <property type="evidence" value="ECO:0007669"/>
    <property type="project" value="TreeGrafter"/>
</dbReference>
<feature type="region of interest" description="Disordered" evidence="2">
    <location>
        <begin position="118"/>
        <end position="246"/>
    </location>
</feature>
<evidence type="ECO:0000313" key="4">
    <source>
        <dbReference type="EMBL" id="TRY71249.1"/>
    </source>
</evidence>
<keyword evidence="3" id="KW-0472">Membrane</keyword>
<keyword evidence="5" id="KW-1185">Reference proteome</keyword>
<dbReference type="STRING" id="623744.A0A553P0N6"/>
<evidence type="ECO:0000256" key="3">
    <source>
        <dbReference type="SAM" id="Phobius"/>
    </source>
</evidence>
<name>A0A553P0N6_9TELE</name>
<evidence type="ECO:0000313" key="5">
    <source>
        <dbReference type="Proteomes" id="UP000316079"/>
    </source>
</evidence>
<dbReference type="InterPro" id="IPR038578">
    <property type="entry name" value="GT29-like_sf"/>
</dbReference>
<feature type="compositionally biased region" description="Polar residues" evidence="2">
    <location>
        <begin position="1"/>
        <end position="18"/>
    </location>
</feature>
<comment type="caution">
    <text evidence="4">The sequence shown here is derived from an EMBL/GenBank/DDBJ whole genome shotgun (WGS) entry which is preliminary data.</text>
</comment>
<gene>
    <name evidence="4" type="ORF">DNTS_035737</name>
</gene>
<dbReference type="GO" id="GO:0005794">
    <property type="term" value="C:Golgi apparatus"/>
    <property type="evidence" value="ECO:0007669"/>
    <property type="project" value="TreeGrafter"/>
</dbReference>
<keyword evidence="1" id="KW-1015">Disulfide bond</keyword>
<dbReference type="Gene3D" id="3.90.1480.20">
    <property type="entry name" value="Glycosyl transferase family 29"/>
    <property type="match status" value="1"/>
</dbReference>
<dbReference type="Proteomes" id="UP000316079">
    <property type="component" value="Unassembled WGS sequence"/>
</dbReference>
<dbReference type="GO" id="GO:0003835">
    <property type="term" value="F:beta-galactoside alpha-2,6-sialyltransferase activity"/>
    <property type="evidence" value="ECO:0007669"/>
    <property type="project" value="TreeGrafter"/>
</dbReference>
<accession>A0A553P0N6</accession>
<keyword evidence="3" id="KW-1133">Transmembrane helix</keyword>
<evidence type="ECO:0008006" key="6">
    <source>
        <dbReference type="Google" id="ProtNLM"/>
    </source>
</evidence>
<organism evidence="4 5">
    <name type="scientific">Danionella cerebrum</name>
    <dbReference type="NCBI Taxonomy" id="2873325"/>
    <lineage>
        <taxon>Eukaryota</taxon>
        <taxon>Metazoa</taxon>
        <taxon>Chordata</taxon>
        <taxon>Craniata</taxon>
        <taxon>Vertebrata</taxon>
        <taxon>Euteleostomi</taxon>
        <taxon>Actinopterygii</taxon>
        <taxon>Neopterygii</taxon>
        <taxon>Teleostei</taxon>
        <taxon>Ostariophysi</taxon>
        <taxon>Cypriniformes</taxon>
        <taxon>Danionidae</taxon>
        <taxon>Danioninae</taxon>
        <taxon>Danionella</taxon>
    </lineage>
</organism>
<protein>
    <recommendedName>
        <fullName evidence="6">Beta-galactoside alpha-2,6-sialyltransferase 2</fullName>
    </recommendedName>
</protein>
<keyword evidence="3" id="KW-0812">Transmembrane</keyword>
<reference evidence="4 5" key="1">
    <citation type="journal article" date="2019" name="Sci. Data">
        <title>Hybrid genome assembly and annotation of Danionella translucida.</title>
        <authorList>
            <person name="Kadobianskyi M."/>
            <person name="Schulze L."/>
            <person name="Schuelke M."/>
            <person name="Judkewitz B."/>
        </authorList>
    </citation>
    <scope>NUCLEOTIDE SEQUENCE [LARGE SCALE GENOMIC DNA]</scope>
    <source>
        <strain evidence="4 5">Bolton</strain>
    </source>
</reference>
<dbReference type="EMBL" id="SRMA01026769">
    <property type="protein sequence ID" value="TRY71249.1"/>
    <property type="molecule type" value="Genomic_DNA"/>
</dbReference>
<dbReference type="PANTHER" id="PTHR46059:SF3">
    <property type="entry name" value="BETA-GALACTOSIDE ALPHA-2,6-SIALYLTRANSFERASE 2"/>
    <property type="match status" value="1"/>
</dbReference>